<gene>
    <name evidence="2" type="ORF">I5M19_04660</name>
</gene>
<proteinExistence type="predicted"/>
<comment type="caution">
    <text evidence="2">The sequence shown here is derived from an EMBL/GenBank/DDBJ whole genome shotgun (WGS) entry which is preliminary data.</text>
</comment>
<evidence type="ECO:0000313" key="3">
    <source>
        <dbReference type="Proteomes" id="UP000613193"/>
    </source>
</evidence>
<evidence type="ECO:0000313" key="2">
    <source>
        <dbReference type="EMBL" id="MBK0378583.1"/>
    </source>
</evidence>
<feature type="compositionally biased region" description="Polar residues" evidence="1">
    <location>
        <begin position="167"/>
        <end position="180"/>
    </location>
</feature>
<dbReference type="AlphaFoldDB" id="A0A934PT97"/>
<name>A0A934PT97_9SPHI</name>
<organism evidence="2 3">
    <name type="scientific">Mucilaginibacter segetis</name>
    <dbReference type="NCBI Taxonomy" id="2793071"/>
    <lineage>
        <taxon>Bacteria</taxon>
        <taxon>Pseudomonadati</taxon>
        <taxon>Bacteroidota</taxon>
        <taxon>Sphingobacteriia</taxon>
        <taxon>Sphingobacteriales</taxon>
        <taxon>Sphingobacteriaceae</taxon>
        <taxon>Mucilaginibacter</taxon>
    </lineage>
</organism>
<reference evidence="2" key="1">
    <citation type="submission" date="2020-12" db="EMBL/GenBank/DDBJ databases">
        <title>Bacterial novel species Mucilaginibacter sp. SD-g isolated from soil.</title>
        <authorList>
            <person name="Jung H.-Y."/>
        </authorList>
    </citation>
    <scope>NUCLEOTIDE SEQUENCE</scope>
    <source>
        <strain evidence="2">SD-g</strain>
    </source>
</reference>
<evidence type="ECO:0008006" key="4">
    <source>
        <dbReference type="Google" id="ProtNLM"/>
    </source>
</evidence>
<dbReference type="RefSeq" id="WP_200064577.1">
    <property type="nucleotide sequence ID" value="NZ_JAEHFW010000001.1"/>
</dbReference>
<protein>
    <recommendedName>
        <fullName evidence="4">Collagen triple helix repeat protein</fullName>
    </recommendedName>
</protein>
<sequence>MATDKKINELPVLSGISANDISVLVNNGVDYQFTISLLLQYLSTNLSSGASIAFGSVLPQNNTGKNGDVFLKTSTGQFAQKIAGEWAVVYTLPEANAADGALLFGAGLPGSQTGKNSDSYVDTLTGIFYLKGNGTWAQVFSMQTGPQGAKGDKGDTGAAGQDGKSILSGTSNPSNQSTGNDGDFYINVNTFSLFGPKTSGAWGAGIPLINYTQTSVINFEAGGNNPITIENWQDDFFTDYGNGEFLVQLTDEDGNLQDRPDIGIKRIINRSGDLPMQTGISLDLPEYPSGRIIVKYSNLTLL</sequence>
<keyword evidence="3" id="KW-1185">Reference proteome</keyword>
<dbReference type="Proteomes" id="UP000613193">
    <property type="component" value="Unassembled WGS sequence"/>
</dbReference>
<accession>A0A934PT97</accession>
<dbReference type="EMBL" id="JAEHFW010000001">
    <property type="protein sequence ID" value="MBK0378583.1"/>
    <property type="molecule type" value="Genomic_DNA"/>
</dbReference>
<evidence type="ECO:0000256" key="1">
    <source>
        <dbReference type="SAM" id="MobiDB-lite"/>
    </source>
</evidence>
<feature type="region of interest" description="Disordered" evidence="1">
    <location>
        <begin position="144"/>
        <end position="180"/>
    </location>
</feature>